<evidence type="ECO:0000313" key="11">
    <source>
        <dbReference type="Proteomes" id="UP000051643"/>
    </source>
</evidence>
<evidence type="ECO:0000256" key="8">
    <source>
        <dbReference type="SAM" id="Coils"/>
    </source>
</evidence>
<reference evidence="10" key="1">
    <citation type="submission" date="2015-10" db="EMBL/GenBank/DDBJ databases">
        <title>Draft genome sequence of Salegentibacter mishustinae KCTC 12263.</title>
        <authorList>
            <person name="Lin W."/>
            <person name="Zheng Q."/>
        </authorList>
    </citation>
    <scope>NUCLEOTIDE SEQUENCE [LARGE SCALE GENOMIC DNA]</scope>
    <source>
        <strain evidence="10">KCTC 12263</strain>
    </source>
</reference>
<evidence type="ECO:0000256" key="9">
    <source>
        <dbReference type="SAM" id="SignalP"/>
    </source>
</evidence>
<dbReference type="Gene3D" id="1.20.1600.10">
    <property type="entry name" value="Outer membrane efflux proteins (OEP)"/>
    <property type="match status" value="1"/>
</dbReference>
<evidence type="ECO:0000256" key="4">
    <source>
        <dbReference type="ARBA" id="ARBA00022452"/>
    </source>
</evidence>
<keyword evidence="7" id="KW-0998">Cell outer membrane</keyword>
<gene>
    <name evidence="10" type="ORF">APR42_10745</name>
</gene>
<dbReference type="RefSeq" id="WP_057482893.1">
    <property type="nucleotide sequence ID" value="NZ_BMWR01000005.1"/>
</dbReference>
<comment type="similarity">
    <text evidence="2">Belongs to the outer membrane factor (OMF) (TC 1.B.17) family.</text>
</comment>
<organism evidence="10 11">
    <name type="scientific">Salegentibacter mishustinae</name>
    <dbReference type="NCBI Taxonomy" id="270918"/>
    <lineage>
        <taxon>Bacteria</taxon>
        <taxon>Pseudomonadati</taxon>
        <taxon>Bacteroidota</taxon>
        <taxon>Flavobacteriia</taxon>
        <taxon>Flavobacteriales</taxon>
        <taxon>Flavobacteriaceae</taxon>
        <taxon>Salegentibacter</taxon>
    </lineage>
</organism>
<comment type="caution">
    <text evidence="10">The sequence shown here is derived from an EMBL/GenBank/DDBJ whole genome shotgun (WGS) entry which is preliminary data.</text>
</comment>
<evidence type="ECO:0000313" key="10">
    <source>
        <dbReference type="EMBL" id="KRG27546.1"/>
    </source>
</evidence>
<evidence type="ECO:0000256" key="1">
    <source>
        <dbReference type="ARBA" id="ARBA00004442"/>
    </source>
</evidence>
<dbReference type="GO" id="GO:0015562">
    <property type="term" value="F:efflux transmembrane transporter activity"/>
    <property type="evidence" value="ECO:0007669"/>
    <property type="project" value="InterPro"/>
</dbReference>
<feature type="signal peptide" evidence="9">
    <location>
        <begin position="1"/>
        <end position="19"/>
    </location>
</feature>
<keyword evidence="5" id="KW-0812">Transmembrane</keyword>
<dbReference type="Proteomes" id="UP000051643">
    <property type="component" value="Unassembled WGS sequence"/>
</dbReference>
<accession>A0A0Q9ZDG3</accession>
<keyword evidence="4" id="KW-1134">Transmembrane beta strand</keyword>
<keyword evidence="9" id="KW-0732">Signal</keyword>
<dbReference type="GO" id="GO:0009279">
    <property type="term" value="C:cell outer membrane"/>
    <property type="evidence" value="ECO:0007669"/>
    <property type="project" value="UniProtKB-SubCell"/>
</dbReference>
<name>A0A0Q9ZDG3_9FLAO</name>
<dbReference type="Pfam" id="PF02321">
    <property type="entry name" value="OEP"/>
    <property type="match status" value="2"/>
</dbReference>
<protein>
    <submittedName>
        <fullName evidence="10">Transporter</fullName>
    </submittedName>
</protein>
<keyword evidence="11" id="KW-1185">Reference proteome</keyword>
<proteinExistence type="inferred from homology"/>
<keyword evidence="8" id="KW-0175">Coiled coil</keyword>
<dbReference type="SUPFAM" id="SSF56954">
    <property type="entry name" value="Outer membrane efflux proteins (OEP)"/>
    <property type="match status" value="1"/>
</dbReference>
<dbReference type="AlphaFoldDB" id="A0A0Q9ZDG3"/>
<evidence type="ECO:0000256" key="2">
    <source>
        <dbReference type="ARBA" id="ARBA00007613"/>
    </source>
</evidence>
<keyword evidence="6" id="KW-0472">Membrane</keyword>
<dbReference type="GO" id="GO:0015288">
    <property type="term" value="F:porin activity"/>
    <property type="evidence" value="ECO:0007669"/>
    <property type="project" value="TreeGrafter"/>
</dbReference>
<dbReference type="GO" id="GO:1990281">
    <property type="term" value="C:efflux pump complex"/>
    <property type="evidence" value="ECO:0007669"/>
    <property type="project" value="TreeGrafter"/>
</dbReference>
<sequence length="479" mass="53702">MKKYSLLTIFLFSALFVKAQENKAWTLQECVNYAIENNISVKQSELDVELAELGKRDAIGNFLPNVNASATNSWNTGLTQNVTTGVLQTQTTRNFSAGVTASVNLFDGLRNFKQLQRAKISKLASQYALDKMKDDITLFVADSYLQVLFNKQNLEILKMQNEVTGEQMERTEELVEAGSLPQGDLLEIQATYADEQQRIIVAQNNIRISLISLAQTLLIKDYENFDIVETGYDIFGTEILDNPVEDIVAQAREERSEIKIAEANKQIAEKDVEIAKGAYYPSVGAFFNYNTRESGQGRIVGAEPDPNDPTREIGVVESTGEIVVAPNVLTTIGSPLPFFEQLQRNDGITYGVQVSVPIFNGLATRNQVRRSQVNARRAEYELEQAELDLEANVYQAYVDAEGAFEAYEAALVAANAQEQAYEYATQRFDVGISNAFEFSQAKLRYENAQSEVLRTKYDYIFKLKVLELYFGVPVTDLKF</sequence>
<evidence type="ECO:0000256" key="3">
    <source>
        <dbReference type="ARBA" id="ARBA00022448"/>
    </source>
</evidence>
<dbReference type="PANTHER" id="PTHR30026:SF20">
    <property type="entry name" value="OUTER MEMBRANE PROTEIN TOLC"/>
    <property type="match status" value="1"/>
</dbReference>
<dbReference type="STRING" id="270918.APR42_10745"/>
<evidence type="ECO:0000256" key="6">
    <source>
        <dbReference type="ARBA" id="ARBA00023136"/>
    </source>
</evidence>
<feature type="chain" id="PRO_5006389359" evidence="9">
    <location>
        <begin position="20"/>
        <end position="479"/>
    </location>
</feature>
<dbReference type="OrthoDB" id="9811587at2"/>
<comment type="subcellular location">
    <subcellularLocation>
        <location evidence="1">Cell outer membrane</location>
    </subcellularLocation>
</comment>
<dbReference type="InterPro" id="IPR003423">
    <property type="entry name" value="OMP_efflux"/>
</dbReference>
<feature type="coiled-coil region" evidence="8">
    <location>
        <begin position="244"/>
        <end position="278"/>
    </location>
</feature>
<evidence type="ECO:0000256" key="7">
    <source>
        <dbReference type="ARBA" id="ARBA00023237"/>
    </source>
</evidence>
<dbReference type="InterPro" id="IPR051906">
    <property type="entry name" value="TolC-like"/>
</dbReference>
<dbReference type="PANTHER" id="PTHR30026">
    <property type="entry name" value="OUTER MEMBRANE PROTEIN TOLC"/>
    <property type="match status" value="1"/>
</dbReference>
<keyword evidence="3" id="KW-0813">Transport</keyword>
<dbReference type="EMBL" id="LKTP01000035">
    <property type="protein sequence ID" value="KRG27546.1"/>
    <property type="molecule type" value="Genomic_DNA"/>
</dbReference>
<evidence type="ECO:0000256" key="5">
    <source>
        <dbReference type="ARBA" id="ARBA00022692"/>
    </source>
</evidence>